<feature type="transmembrane region" description="Helical" evidence="8">
    <location>
        <begin position="12"/>
        <end position="32"/>
    </location>
</feature>
<keyword evidence="4 8" id="KW-0472">Membrane</keyword>
<evidence type="ECO:0000256" key="5">
    <source>
        <dbReference type="ARBA" id="ARBA00023224"/>
    </source>
</evidence>
<dbReference type="PROSITE" id="PS50111">
    <property type="entry name" value="CHEMOTAXIS_TRANSDUC_2"/>
    <property type="match status" value="1"/>
</dbReference>
<dbReference type="GO" id="GO:0007165">
    <property type="term" value="P:signal transduction"/>
    <property type="evidence" value="ECO:0007669"/>
    <property type="project" value="UniProtKB-KW"/>
</dbReference>
<dbReference type="SMART" id="SM00304">
    <property type="entry name" value="HAMP"/>
    <property type="match status" value="1"/>
</dbReference>
<comment type="similarity">
    <text evidence="6">Belongs to the methyl-accepting chemotaxis (MCP) protein family.</text>
</comment>
<evidence type="ECO:0000256" key="3">
    <source>
        <dbReference type="ARBA" id="ARBA00022989"/>
    </source>
</evidence>
<dbReference type="GO" id="GO:0004888">
    <property type="term" value="F:transmembrane signaling receptor activity"/>
    <property type="evidence" value="ECO:0007669"/>
    <property type="project" value="InterPro"/>
</dbReference>
<proteinExistence type="inferred from homology"/>
<dbReference type="InterPro" id="IPR004090">
    <property type="entry name" value="Chemotax_Me-accpt_rcpt"/>
</dbReference>
<reference evidence="12" key="1">
    <citation type="submission" date="2016-10" db="EMBL/GenBank/DDBJ databases">
        <authorList>
            <person name="Varghese N."/>
            <person name="Submissions S."/>
        </authorList>
    </citation>
    <scope>NUCLEOTIDE SEQUENCE [LARGE SCALE GENOMIC DNA]</scope>
    <source>
        <strain evidence="12">DSM 7165</strain>
    </source>
</reference>
<feature type="domain" description="HAMP" evidence="10">
    <location>
        <begin position="231"/>
        <end position="284"/>
    </location>
</feature>
<dbReference type="Pfam" id="PF00015">
    <property type="entry name" value="MCPsignal"/>
    <property type="match status" value="1"/>
</dbReference>
<dbReference type="OrthoDB" id="2489132at2"/>
<evidence type="ECO:0000259" key="10">
    <source>
        <dbReference type="PROSITE" id="PS50885"/>
    </source>
</evidence>
<name>A0A1H6T369_9GAMM</name>
<dbReference type="PANTHER" id="PTHR32089:SF119">
    <property type="entry name" value="METHYL-ACCEPTING CHEMOTAXIS PROTEIN CTPL"/>
    <property type="match status" value="1"/>
</dbReference>
<organism evidence="11 12">
    <name type="scientific">Allopseudospirillum japonicum</name>
    <dbReference type="NCBI Taxonomy" id="64971"/>
    <lineage>
        <taxon>Bacteria</taxon>
        <taxon>Pseudomonadati</taxon>
        <taxon>Pseudomonadota</taxon>
        <taxon>Gammaproteobacteria</taxon>
        <taxon>Oceanospirillales</taxon>
        <taxon>Oceanospirillaceae</taxon>
        <taxon>Allopseudospirillum</taxon>
    </lineage>
</organism>
<dbReference type="RefSeq" id="WP_093310350.1">
    <property type="nucleotide sequence ID" value="NZ_FNYH01000008.1"/>
</dbReference>
<dbReference type="STRING" id="64971.SAMN05421831_108126"/>
<comment type="subcellular location">
    <subcellularLocation>
        <location evidence="1">Membrane</location>
        <topology evidence="1">Multi-pass membrane protein</topology>
    </subcellularLocation>
</comment>
<dbReference type="SUPFAM" id="SSF58104">
    <property type="entry name" value="Methyl-accepting chemotaxis protein (MCP) signaling domain"/>
    <property type="match status" value="1"/>
</dbReference>
<dbReference type="PANTHER" id="PTHR32089">
    <property type="entry name" value="METHYL-ACCEPTING CHEMOTAXIS PROTEIN MCPB"/>
    <property type="match status" value="1"/>
</dbReference>
<dbReference type="AlphaFoldDB" id="A0A1H6T369"/>
<protein>
    <submittedName>
        <fullName evidence="11">Methyl-accepting chemotaxis protein</fullName>
    </submittedName>
</protein>
<dbReference type="GO" id="GO:0006935">
    <property type="term" value="P:chemotaxis"/>
    <property type="evidence" value="ECO:0007669"/>
    <property type="project" value="InterPro"/>
</dbReference>
<dbReference type="FunFam" id="1.10.287.950:FF:000001">
    <property type="entry name" value="Methyl-accepting chemotaxis sensory transducer"/>
    <property type="match status" value="1"/>
</dbReference>
<dbReference type="CDD" id="cd11386">
    <property type="entry name" value="MCP_signal"/>
    <property type="match status" value="1"/>
</dbReference>
<dbReference type="SMART" id="SM00283">
    <property type="entry name" value="MA"/>
    <property type="match status" value="1"/>
</dbReference>
<dbReference type="Proteomes" id="UP000242999">
    <property type="component" value="Unassembled WGS sequence"/>
</dbReference>
<evidence type="ECO:0000256" key="2">
    <source>
        <dbReference type="ARBA" id="ARBA00022692"/>
    </source>
</evidence>
<dbReference type="InterPro" id="IPR004089">
    <property type="entry name" value="MCPsignal_dom"/>
</dbReference>
<keyword evidence="12" id="KW-1185">Reference proteome</keyword>
<sequence>MTLLNQVSVRVRLWILGGVPLLGLILMVIFAGHDMRLIHSNITTVYEDRVLPLGQLKQVSDQYAINIVDNLQKFRGGLVNAQELTANFETAVRVSRQAWAQYVGTYLTAEEKQIIQVFEGYRARAREQGNQLPEKLKVSGYRARAREQVGALMQDLQVLKTMPNQEFNQRLYQAMDPMTAELEKLIQVQLKEAAIARGQADINLNSALQHYYILAAVLAGMLILIGSLTYRSILYPLKTLQMGIETIEETANLTLRVQVQGQDEIAATSFAFNSMMEHFQKVIRRLHEATQQVAASAEQMAAISRQVSHTAQEQETQTTQVATAVSQTTVAIEEVARYAVQAADTAQAAERDANEGEHKVQDNIRSMQDLFSAVEQATQVIDHLHTETDQIAVVLETIQGIAEQTNLLALNAAIEAARAGESGRGFAVVADEVRQLAASTHKATGSIKDMIEGLQTGAQKAVHAMAKSRELAQSSAEYARLSGQALESINQAVDAIVSVNTQISAATEEQTSAANEINTSVSYLNDSIREISEGASQTATASEELARLAHGLQQQVDRFTA</sequence>
<evidence type="ECO:0000256" key="4">
    <source>
        <dbReference type="ARBA" id="ARBA00023136"/>
    </source>
</evidence>
<dbReference type="Pfam" id="PF12729">
    <property type="entry name" value="4HB_MCP_1"/>
    <property type="match status" value="1"/>
</dbReference>
<accession>A0A1H6T369</accession>
<evidence type="ECO:0000256" key="8">
    <source>
        <dbReference type="SAM" id="Phobius"/>
    </source>
</evidence>
<dbReference type="Pfam" id="PF00672">
    <property type="entry name" value="HAMP"/>
    <property type="match status" value="1"/>
</dbReference>
<dbReference type="EMBL" id="FNYH01000008">
    <property type="protein sequence ID" value="SEI72564.1"/>
    <property type="molecule type" value="Genomic_DNA"/>
</dbReference>
<feature type="transmembrane region" description="Helical" evidence="8">
    <location>
        <begin position="211"/>
        <end position="230"/>
    </location>
</feature>
<dbReference type="InterPro" id="IPR024478">
    <property type="entry name" value="HlyB_4HB_MCP"/>
</dbReference>
<feature type="domain" description="Methyl-accepting transducer" evidence="9">
    <location>
        <begin position="289"/>
        <end position="525"/>
    </location>
</feature>
<evidence type="ECO:0000259" key="9">
    <source>
        <dbReference type="PROSITE" id="PS50111"/>
    </source>
</evidence>
<gene>
    <name evidence="11" type="ORF">SAMN05421831_108126</name>
</gene>
<keyword evidence="5 7" id="KW-0807">Transducer</keyword>
<evidence type="ECO:0000256" key="7">
    <source>
        <dbReference type="PROSITE-ProRule" id="PRU00284"/>
    </source>
</evidence>
<dbReference type="GO" id="GO:0016020">
    <property type="term" value="C:membrane"/>
    <property type="evidence" value="ECO:0007669"/>
    <property type="project" value="UniProtKB-SubCell"/>
</dbReference>
<evidence type="ECO:0000313" key="12">
    <source>
        <dbReference type="Proteomes" id="UP000242999"/>
    </source>
</evidence>
<keyword evidence="2 8" id="KW-0812">Transmembrane</keyword>
<dbReference type="PROSITE" id="PS50885">
    <property type="entry name" value="HAMP"/>
    <property type="match status" value="1"/>
</dbReference>
<keyword evidence="3 8" id="KW-1133">Transmembrane helix</keyword>
<dbReference type="PRINTS" id="PR00260">
    <property type="entry name" value="CHEMTRNSDUCR"/>
</dbReference>
<evidence type="ECO:0000256" key="6">
    <source>
        <dbReference type="ARBA" id="ARBA00029447"/>
    </source>
</evidence>
<dbReference type="Gene3D" id="1.10.287.950">
    <property type="entry name" value="Methyl-accepting chemotaxis protein"/>
    <property type="match status" value="1"/>
</dbReference>
<evidence type="ECO:0000256" key="1">
    <source>
        <dbReference type="ARBA" id="ARBA00004141"/>
    </source>
</evidence>
<evidence type="ECO:0000313" key="11">
    <source>
        <dbReference type="EMBL" id="SEI72564.1"/>
    </source>
</evidence>
<dbReference type="CDD" id="cd06225">
    <property type="entry name" value="HAMP"/>
    <property type="match status" value="1"/>
</dbReference>
<dbReference type="InterPro" id="IPR003660">
    <property type="entry name" value="HAMP_dom"/>
</dbReference>